<feature type="compositionally biased region" description="Acidic residues" evidence="1">
    <location>
        <begin position="60"/>
        <end position="76"/>
    </location>
</feature>
<feature type="region of interest" description="Disordered" evidence="1">
    <location>
        <begin position="121"/>
        <end position="155"/>
    </location>
</feature>
<evidence type="ECO:0000256" key="1">
    <source>
        <dbReference type="SAM" id="MobiDB-lite"/>
    </source>
</evidence>
<evidence type="ECO:0000313" key="3">
    <source>
        <dbReference type="Proteomes" id="UP001331761"/>
    </source>
</evidence>
<keyword evidence="3" id="KW-1185">Reference proteome</keyword>
<gene>
    <name evidence="2" type="ORF">GCK32_006555</name>
</gene>
<accession>A0AAN8FUW4</accession>
<proteinExistence type="predicted"/>
<evidence type="ECO:0000313" key="2">
    <source>
        <dbReference type="EMBL" id="KAK5970673.1"/>
    </source>
</evidence>
<dbReference type="EMBL" id="WIXE01018740">
    <property type="protein sequence ID" value="KAK5970673.1"/>
    <property type="molecule type" value="Genomic_DNA"/>
</dbReference>
<feature type="region of interest" description="Disordered" evidence="1">
    <location>
        <begin position="44"/>
        <end position="89"/>
    </location>
</feature>
<organism evidence="2 3">
    <name type="scientific">Trichostrongylus colubriformis</name>
    <name type="common">Black scour worm</name>
    <dbReference type="NCBI Taxonomy" id="6319"/>
    <lineage>
        <taxon>Eukaryota</taxon>
        <taxon>Metazoa</taxon>
        <taxon>Ecdysozoa</taxon>
        <taxon>Nematoda</taxon>
        <taxon>Chromadorea</taxon>
        <taxon>Rhabditida</taxon>
        <taxon>Rhabditina</taxon>
        <taxon>Rhabditomorpha</taxon>
        <taxon>Strongyloidea</taxon>
        <taxon>Trichostrongylidae</taxon>
        <taxon>Trichostrongylus</taxon>
    </lineage>
</organism>
<dbReference type="AlphaFoldDB" id="A0AAN8FUW4"/>
<feature type="compositionally biased region" description="Polar residues" evidence="1">
    <location>
        <begin position="121"/>
        <end position="131"/>
    </location>
</feature>
<reference evidence="2 3" key="1">
    <citation type="submission" date="2019-10" db="EMBL/GenBank/DDBJ databases">
        <title>Assembly and Annotation for the nematode Trichostrongylus colubriformis.</title>
        <authorList>
            <person name="Martin J."/>
        </authorList>
    </citation>
    <scope>NUCLEOTIDE SEQUENCE [LARGE SCALE GENOMIC DNA]</scope>
    <source>
        <strain evidence="2">G859</strain>
        <tissue evidence="2">Whole worm</tissue>
    </source>
</reference>
<dbReference type="Proteomes" id="UP001331761">
    <property type="component" value="Unassembled WGS sequence"/>
</dbReference>
<sequence>MNVPMDEDTAVQDDLQQYLEHMDNNIHTASQFSSYPTSLCTTASDIYPDGITPKPTSESSDSDTGDESQGDTENEDDSVKAQITPYQKSSAKRDIKKIAICRPTVWSDKPVEGRAFRLRASTPTRKGTQPNCERVSRRSLLSPFERPTNSEDSFRCSRSCSEMRRGHVQTPEPTVCSPSLMTGVDSTGRKLKKNHEEQRATYKSSTVTSVTCSEESTYDDAGDGNLEVHFGGHGVEVAVSFVASVDGDTLRAVTK</sequence>
<comment type="caution">
    <text evidence="2">The sequence shown here is derived from an EMBL/GenBank/DDBJ whole genome shotgun (WGS) entry which is preliminary data.</text>
</comment>
<name>A0AAN8FUW4_TRICO</name>
<protein>
    <submittedName>
        <fullName evidence="2">Uncharacterized protein</fullName>
    </submittedName>
</protein>